<dbReference type="PANTHER" id="PTHR30348:SF4">
    <property type="entry name" value="DUF72 DOMAIN-CONTAINING PROTEIN"/>
    <property type="match status" value="1"/>
</dbReference>
<dbReference type="AlphaFoldDB" id="A0A1G4IEB7"/>
<dbReference type="PANTHER" id="PTHR30348">
    <property type="entry name" value="UNCHARACTERIZED PROTEIN YECE"/>
    <property type="match status" value="1"/>
</dbReference>
<dbReference type="Pfam" id="PF01904">
    <property type="entry name" value="DUF72"/>
    <property type="match status" value="1"/>
</dbReference>
<dbReference type="SUPFAM" id="SSF117396">
    <property type="entry name" value="TM1631-like"/>
    <property type="match status" value="2"/>
</dbReference>
<accession>A0A1G4IEB7</accession>
<feature type="region of interest" description="Disordered" evidence="1">
    <location>
        <begin position="126"/>
        <end position="151"/>
    </location>
</feature>
<reference evidence="2" key="1">
    <citation type="submission" date="2016-09" db="EMBL/GenBank/DDBJ databases">
        <authorList>
            <person name="Hebert L."/>
            <person name="Moumen B."/>
        </authorList>
    </citation>
    <scope>NUCLEOTIDE SEQUENCE [LARGE SCALE GENOMIC DNA]</scope>
    <source>
        <strain evidence="2">OVI</strain>
    </source>
</reference>
<organism evidence="2 3">
    <name type="scientific">Trypanosoma equiperdum</name>
    <dbReference type="NCBI Taxonomy" id="5694"/>
    <lineage>
        <taxon>Eukaryota</taxon>
        <taxon>Discoba</taxon>
        <taxon>Euglenozoa</taxon>
        <taxon>Kinetoplastea</taxon>
        <taxon>Metakinetoplastina</taxon>
        <taxon>Trypanosomatida</taxon>
        <taxon>Trypanosomatidae</taxon>
        <taxon>Trypanosoma</taxon>
    </lineage>
</organism>
<evidence type="ECO:0000313" key="3">
    <source>
        <dbReference type="Proteomes" id="UP000195570"/>
    </source>
</evidence>
<dbReference type="InterPro" id="IPR036520">
    <property type="entry name" value="UPF0759_sf"/>
</dbReference>
<dbReference type="Gene3D" id="3.20.20.410">
    <property type="entry name" value="Protein of unknown function UPF0759"/>
    <property type="match status" value="1"/>
</dbReference>
<feature type="compositionally biased region" description="Low complexity" evidence="1">
    <location>
        <begin position="128"/>
        <end position="138"/>
    </location>
</feature>
<dbReference type="Proteomes" id="UP000195570">
    <property type="component" value="Unassembled WGS sequence"/>
</dbReference>
<proteinExistence type="predicted"/>
<dbReference type="RefSeq" id="XP_067081231.1">
    <property type="nucleotide sequence ID" value="XM_067225130.1"/>
</dbReference>
<dbReference type="InterPro" id="IPR002763">
    <property type="entry name" value="DUF72"/>
</dbReference>
<comment type="caution">
    <text evidence="2">The sequence shown here is derived from an EMBL/GenBank/DDBJ whole genome shotgun (WGS) entry which is preliminary data.</text>
</comment>
<name>A0A1G4IEB7_TRYEQ</name>
<gene>
    <name evidence="2" type="ORF">TEOVI_000198900</name>
</gene>
<evidence type="ECO:0000313" key="2">
    <source>
        <dbReference type="EMBL" id="SCU70416.1"/>
    </source>
</evidence>
<sequence>MSGPGVDLTPVGAVAPAGVVLHSGQQFVTPGANGHVIRNSPYGSKRPLYGWGDLFRPGKTAIVPGWSNIHIGVSSLNAVPGADRRMRTLMTKYQKKFNCLEHCYTFHNVGDEDMWRTWRELALLPMNSGPSSSPAQSPRQRDKGTGVKEKADTPCKYACGEKRRRASQNEVTTADVEASFGYDDDVDSCANCGNQHSPFMYTIKANRYLTHNRLLVMDDATKEHITQFFVQRCTLLEHILGPVLFQLPPHFPKTGEHVARIEAVAACLPKNIRVAVEFRHVSWYAEDTRELLQRLQWAQVVAHNLDVSAGSVHVDTGVPFMYVRMHGPLGRNVGDYGPLILSSWAKRIVEFVRADRDGTDGKVDGAVTPKREVFFFFNNGDSSVGGTTSSVVDATCLAEKVRMLLARQRGAIQGVDYVDVNSSESSCNEDDRRTVKETFIISD</sequence>
<protein>
    <submittedName>
        <fullName evidence="2">Uncharacterized protein</fullName>
    </submittedName>
</protein>
<evidence type="ECO:0000256" key="1">
    <source>
        <dbReference type="SAM" id="MobiDB-lite"/>
    </source>
</evidence>
<dbReference type="GeneID" id="92375929"/>
<keyword evidence="3" id="KW-1185">Reference proteome</keyword>
<dbReference type="VEuPathDB" id="TriTrypDB:TEOVI_000198900"/>
<dbReference type="EMBL" id="CZPT02001439">
    <property type="protein sequence ID" value="SCU70416.1"/>
    <property type="molecule type" value="Genomic_DNA"/>
</dbReference>
<feature type="compositionally biased region" description="Basic and acidic residues" evidence="1">
    <location>
        <begin position="139"/>
        <end position="151"/>
    </location>
</feature>